<dbReference type="InterPro" id="IPR037198">
    <property type="entry name" value="MutL_C_sf"/>
</dbReference>
<dbReference type="GO" id="GO:0016887">
    <property type="term" value="F:ATP hydrolysis activity"/>
    <property type="evidence" value="ECO:0007669"/>
    <property type="project" value="InterPro"/>
</dbReference>
<dbReference type="PANTHER" id="PTHR10073">
    <property type="entry name" value="DNA MISMATCH REPAIR PROTEIN MLH, PMS, MUTL"/>
    <property type="match status" value="1"/>
</dbReference>
<dbReference type="InterPro" id="IPR014721">
    <property type="entry name" value="Ribsml_uS5_D2-typ_fold_subgr"/>
</dbReference>
<dbReference type="InterPro" id="IPR042120">
    <property type="entry name" value="MutL_C_dimsub"/>
</dbReference>
<dbReference type="GO" id="GO:0004519">
    <property type="term" value="F:endonuclease activity"/>
    <property type="evidence" value="ECO:0007669"/>
    <property type="project" value="UniProtKB-KW"/>
</dbReference>
<dbReference type="InterPro" id="IPR038973">
    <property type="entry name" value="MutL/Mlh/Pms-like"/>
</dbReference>
<accession>A0A437PM92</accession>
<dbReference type="InterPro" id="IPR014790">
    <property type="entry name" value="MutL_C"/>
</dbReference>
<dbReference type="InterPro" id="IPR042121">
    <property type="entry name" value="MutL_C_regsub"/>
</dbReference>
<keyword evidence="8" id="KW-0255">Endonuclease</keyword>
<dbReference type="InterPro" id="IPR036890">
    <property type="entry name" value="HATPase_C_sf"/>
</dbReference>
<dbReference type="InterPro" id="IPR020667">
    <property type="entry name" value="DNA_mismatch_repair_MutL"/>
</dbReference>
<dbReference type="OrthoDB" id="9763467at2"/>
<dbReference type="InterPro" id="IPR013507">
    <property type="entry name" value="DNA_mismatch_S5_2-like"/>
</dbReference>
<keyword evidence="9" id="KW-1185">Reference proteome</keyword>
<dbReference type="SUPFAM" id="SSF54211">
    <property type="entry name" value="Ribosomal protein S5 domain 2-like"/>
    <property type="match status" value="1"/>
</dbReference>
<keyword evidence="3 5" id="KW-0227">DNA damage</keyword>
<keyword evidence="8" id="KW-0378">Hydrolase</keyword>
<dbReference type="CDD" id="cd16926">
    <property type="entry name" value="HATPase_MutL-MLH-PMS-like"/>
    <property type="match status" value="1"/>
</dbReference>
<dbReference type="PANTHER" id="PTHR10073:SF12">
    <property type="entry name" value="DNA MISMATCH REPAIR PROTEIN MLH1"/>
    <property type="match status" value="1"/>
</dbReference>
<evidence type="ECO:0000259" key="6">
    <source>
        <dbReference type="SMART" id="SM00853"/>
    </source>
</evidence>
<dbReference type="HAMAP" id="MF_00149">
    <property type="entry name" value="DNA_mis_repair"/>
    <property type="match status" value="1"/>
</dbReference>
<dbReference type="Pfam" id="PF08676">
    <property type="entry name" value="MutL_C"/>
    <property type="match status" value="1"/>
</dbReference>
<dbReference type="InterPro" id="IPR020568">
    <property type="entry name" value="Ribosomal_Su5_D2-typ_SF"/>
</dbReference>
<keyword evidence="8" id="KW-0540">Nuclease</keyword>
<dbReference type="AlphaFoldDB" id="A0A437PM92"/>
<evidence type="ECO:0000313" key="8">
    <source>
        <dbReference type="EMBL" id="RVU23408.1"/>
    </source>
</evidence>
<gene>
    <name evidence="5 8" type="primary">mutL</name>
    <name evidence="8" type="ORF">EOJ36_11800</name>
</gene>
<reference evidence="8 9" key="1">
    <citation type="submission" date="2019-01" db="EMBL/GenBank/DDBJ databases">
        <authorList>
            <person name="Chen W.-M."/>
        </authorList>
    </citation>
    <scope>NUCLEOTIDE SEQUENCE [LARGE SCALE GENOMIC DNA]</scope>
    <source>
        <strain evidence="8 9">FSY-15</strain>
    </source>
</reference>
<dbReference type="Gene3D" id="3.30.1540.20">
    <property type="entry name" value="MutL, C-terminal domain, dimerisation subdomain"/>
    <property type="match status" value="1"/>
</dbReference>
<dbReference type="SUPFAM" id="SSF55874">
    <property type="entry name" value="ATPase domain of HSP90 chaperone/DNA topoisomerase II/histidine kinase"/>
    <property type="match status" value="1"/>
</dbReference>
<sequence>MQDLIKLLPDAIANQIAAGEVVQRPASVVKELLENAIDAGATSIQLITKDAGKALIQVIDNGSGMSETDARMCFERHATSKIRKAEDLFQIKTMGFRGEAMASIASVAQIELKSKRETDELGTFIRIEASVLKQQENVSCPTGTSVSVKNLFYNIPARRNFLKSNPVEMRHILDEFQRVALAHPNIKFSLNQNGEEVYNLPAESLGKRIVDLFGKNYREQLAPCEEETSYVSIKGYIGKPENSKKTRGEQFFFVNDRFIKSTYLNHAVSTAFERLIPEGNFPFYVLFLTIDPSHIDINVHPTKTEIKFDDERSVYAIVHAAVRKTLSVNHLIPSIDFETNTNFLQNLGAANTSFPKTPPSVYSSPMPGQSARAINDSWKKLYEGLSDSVNQFESQMGLDSQDLFKQDIHNPFPTLQSKANDLGSENTGRTKMRFVPVTQGYIGITRADGLMVIHQKRAYQRILFEQFIDSLEKKNGPSQQLLFPETLQLNPSDKLLFLEILEEIKHLGFDLSPNPDGTYSISGIPTTLGEESPQEIIEDLLEQLKHESSEKTVLNQEKLARIMANRTAAKFHLKSLSEEEMQSLIERLFASSQPTVSPNGDLISKLLDKHFLEHWLV</sequence>
<dbReference type="GO" id="GO:0030983">
    <property type="term" value="F:mismatched DNA binding"/>
    <property type="evidence" value="ECO:0007669"/>
    <property type="project" value="InterPro"/>
</dbReference>
<dbReference type="Pfam" id="PF01119">
    <property type="entry name" value="DNA_mis_repair"/>
    <property type="match status" value="1"/>
</dbReference>
<dbReference type="CDD" id="cd00782">
    <property type="entry name" value="MutL_Trans"/>
    <property type="match status" value="1"/>
</dbReference>
<dbReference type="Gene3D" id="3.30.1370.100">
    <property type="entry name" value="MutL, C-terminal domain, regulatory subdomain"/>
    <property type="match status" value="1"/>
</dbReference>
<comment type="function">
    <text evidence="5">This protein is involved in the repair of mismatches in DNA. It is required for dam-dependent methyl-directed DNA mismatch repair. May act as a 'molecular matchmaker', a protein that promotes the formation of a stable complex between two or more DNA-binding proteins in an ATP-dependent manner without itself being part of a final effector complex.</text>
</comment>
<dbReference type="GO" id="GO:0006298">
    <property type="term" value="P:mismatch repair"/>
    <property type="evidence" value="ECO:0007669"/>
    <property type="project" value="UniProtKB-UniRule"/>
</dbReference>
<dbReference type="SUPFAM" id="SSF118116">
    <property type="entry name" value="DNA mismatch repair protein MutL"/>
    <property type="match status" value="1"/>
</dbReference>
<dbReference type="Gene3D" id="3.30.565.10">
    <property type="entry name" value="Histidine kinase-like ATPase, C-terminal domain"/>
    <property type="match status" value="1"/>
</dbReference>
<dbReference type="Gene3D" id="3.30.230.10">
    <property type="match status" value="1"/>
</dbReference>
<dbReference type="InterPro" id="IPR002099">
    <property type="entry name" value="MutL/Mlh/PMS"/>
</dbReference>
<dbReference type="Pfam" id="PF13589">
    <property type="entry name" value="HATPase_c_3"/>
    <property type="match status" value="1"/>
</dbReference>
<dbReference type="Proteomes" id="UP000282832">
    <property type="component" value="Unassembled WGS sequence"/>
</dbReference>
<evidence type="ECO:0000256" key="5">
    <source>
        <dbReference type="HAMAP-Rule" id="MF_00149"/>
    </source>
</evidence>
<dbReference type="FunFam" id="3.30.565.10:FF:000003">
    <property type="entry name" value="DNA mismatch repair endonuclease MutL"/>
    <property type="match status" value="1"/>
</dbReference>
<organism evidence="8 9">
    <name type="scientific">Sandaracinomonas limnophila</name>
    <dbReference type="NCBI Taxonomy" id="1862386"/>
    <lineage>
        <taxon>Bacteria</taxon>
        <taxon>Pseudomonadati</taxon>
        <taxon>Bacteroidota</taxon>
        <taxon>Cytophagia</taxon>
        <taxon>Cytophagales</taxon>
        <taxon>Flectobacillaceae</taxon>
        <taxon>Sandaracinomonas</taxon>
    </lineage>
</organism>
<dbReference type="SMART" id="SM00853">
    <property type="entry name" value="MutL_C"/>
    <property type="match status" value="1"/>
</dbReference>
<dbReference type="GO" id="GO:0140664">
    <property type="term" value="F:ATP-dependent DNA damage sensor activity"/>
    <property type="evidence" value="ECO:0007669"/>
    <property type="project" value="InterPro"/>
</dbReference>
<dbReference type="NCBIfam" id="TIGR00585">
    <property type="entry name" value="mutl"/>
    <property type="match status" value="1"/>
</dbReference>
<protein>
    <recommendedName>
        <fullName evidence="2 5">DNA mismatch repair protein MutL</fullName>
    </recommendedName>
</protein>
<comment type="caution">
    <text evidence="8">The sequence shown here is derived from an EMBL/GenBank/DDBJ whole genome shotgun (WGS) entry which is preliminary data.</text>
</comment>
<evidence type="ECO:0000256" key="2">
    <source>
        <dbReference type="ARBA" id="ARBA00021975"/>
    </source>
</evidence>
<proteinExistence type="inferred from homology"/>
<evidence type="ECO:0000256" key="3">
    <source>
        <dbReference type="ARBA" id="ARBA00022763"/>
    </source>
</evidence>
<evidence type="ECO:0000256" key="4">
    <source>
        <dbReference type="ARBA" id="ARBA00023204"/>
    </source>
</evidence>
<dbReference type="GO" id="GO:0032300">
    <property type="term" value="C:mismatch repair complex"/>
    <property type="evidence" value="ECO:0007669"/>
    <property type="project" value="InterPro"/>
</dbReference>
<feature type="domain" description="DNA mismatch repair protein S5" evidence="7">
    <location>
        <begin position="209"/>
        <end position="327"/>
    </location>
</feature>
<dbReference type="EMBL" id="SACY01000006">
    <property type="protein sequence ID" value="RVU23408.1"/>
    <property type="molecule type" value="Genomic_DNA"/>
</dbReference>
<comment type="similarity">
    <text evidence="1 5">Belongs to the DNA mismatch repair MutL/HexB family.</text>
</comment>
<dbReference type="SMART" id="SM01340">
    <property type="entry name" value="DNA_mis_repair"/>
    <property type="match status" value="1"/>
</dbReference>
<keyword evidence="4 5" id="KW-0234">DNA repair</keyword>
<dbReference type="GO" id="GO:0005524">
    <property type="term" value="F:ATP binding"/>
    <property type="evidence" value="ECO:0007669"/>
    <property type="project" value="InterPro"/>
</dbReference>
<name>A0A437PM92_9BACT</name>
<evidence type="ECO:0000259" key="7">
    <source>
        <dbReference type="SMART" id="SM01340"/>
    </source>
</evidence>
<evidence type="ECO:0000256" key="1">
    <source>
        <dbReference type="ARBA" id="ARBA00006082"/>
    </source>
</evidence>
<evidence type="ECO:0000313" key="9">
    <source>
        <dbReference type="Proteomes" id="UP000282832"/>
    </source>
</evidence>
<dbReference type="RefSeq" id="WP_127805633.1">
    <property type="nucleotide sequence ID" value="NZ_SACY01000006.1"/>
</dbReference>
<feature type="domain" description="MutL C-terminal dimerisation" evidence="6">
    <location>
        <begin position="434"/>
        <end position="575"/>
    </location>
</feature>